<evidence type="ECO:0000256" key="4">
    <source>
        <dbReference type="ARBA" id="ARBA00022825"/>
    </source>
</evidence>
<evidence type="ECO:0000256" key="3">
    <source>
        <dbReference type="ARBA" id="ARBA00022801"/>
    </source>
</evidence>
<dbReference type="Gene3D" id="3.40.50.200">
    <property type="entry name" value="Peptidase S8/S53 domain"/>
    <property type="match status" value="1"/>
</dbReference>
<dbReference type="GO" id="GO:0006508">
    <property type="term" value="P:proteolysis"/>
    <property type="evidence" value="ECO:0007669"/>
    <property type="project" value="UniProtKB-KW"/>
</dbReference>
<dbReference type="InterPro" id="IPR023828">
    <property type="entry name" value="Peptidase_S8_Ser-AS"/>
</dbReference>
<proteinExistence type="inferred from homology"/>
<reference evidence="6" key="1">
    <citation type="journal article" date="2021" name="Nat. Commun.">
        <title>Genetic determinants of endophytism in the Arabidopsis root mycobiome.</title>
        <authorList>
            <person name="Mesny F."/>
            <person name="Miyauchi S."/>
            <person name="Thiergart T."/>
            <person name="Pickel B."/>
            <person name="Atanasova L."/>
            <person name="Karlsson M."/>
            <person name="Huettel B."/>
            <person name="Barry K.W."/>
            <person name="Haridas S."/>
            <person name="Chen C."/>
            <person name="Bauer D."/>
            <person name="Andreopoulos W."/>
            <person name="Pangilinan J."/>
            <person name="LaButti K."/>
            <person name="Riley R."/>
            <person name="Lipzen A."/>
            <person name="Clum A."/>
            <person name="Drula E."/>
            <person name="Henrissat B."/>
            <person name="Kohler A."/>
            <person name="Grigoriev I.V."/>
            <person name="Martin F.M."/>
            <person name="Hacquard S."/>
        </authorList>
    </citation>
    <scope>NUCLEOTIDE SEQUENCE</scope>
    <source>
        <strain evidence="6">MPI-CAGE-CH-0235</strain>
    </source>
</reference>
<dbReference type="AlphaFoldDB" id="A0A8K0SL31"/>
<comment type="caution">
    <text evidence="6">The sequence shown here is derived from an EMBL/GenBank/DDBJ whole genome shotgun (WGS) entry which is preliminary data.</text>
</comment>
<accession>A0A8K0SL31</accession>
<dbReference type="GO" id="GO:0004252">
    <property type="term" value="F:serine-type endopeptidase activity"/>
    <property type="evidence" value="ECO:0007669"/>
    <property type="project" value="InterPro"/>
</dbReference>
<evidence type="ECO:0000256" key="1">
    <source>
        <dbReference type="ARBA" id="ARBA00011073"/>
    </source>
</evidence>
<evidence type="ECO:0000256" key="2">
    <source>
        <dbReference type="ARBA" id="ARBA00022670"/>
    </source>
</evidence>
<name>A0A8K0SL31_9HYPO</name>
<feature type="domain" description="Peptidase S8/S53" evidence="5">
    <location>
        <begin position="288"/>
        <end position="349"/>
    </location>
</feature>
<dbReference type="PROSITE" id="PS00138">
    <property type="entry name" value="SUBTILASE_SER"/>
    <property type="match status" value="1"/>
</dbReference>
<dbReference type="InterPro" id="IPR051048">
    <property type="entry name" value="Peptidase_S8/S53_subtilisin"/>
</dbReference>
<dbReference type="PANTHER" id="PTHR43399">
    <property type="entry name" value="SUBTILISIN-RELATED"/>
    <property type="match status" value="1"/>
</dbReference>
<protein>
    <recommendedName>
        <fullName evidence="5">Peptidase S8/S53 domain-containing protein</fullName>
    </recommendedName>
</protein>
<sequence length="505" mass="57148">MVPSSARLASAIFATITNYLQKAIDFNPGSKPPLALWFCLLRIQSAEEAFKNTVLQLLESDDPFDKIEWFTAEGLLKSNLGAQYTVYNDCIEQILARLTMLAVLIHPDYYSSKVDNIEAPHTTALFTTLDLTKDELDRVMLTFLDVDSSIDRQIEFLHAANQKLKSIKIEPRLFLGKAFNRFERIRTKLSAAASILGPNSGFTCSCHQRHAAFLKVPEWPNSRGQVIDERFSLLFHNNADDLTLYDEDNDTDVSKNNRTDKWFESYLQVRKVVKRIRKNRPNKPEHRVRVAVLDTGVNVQDPFLNPFAIKRRIIYRDFAQPGSSSGLPVDEVGHGTHICGTLLTIADNIDLYVARVSKDGKRWNGYQVAEAIKGPRKSGTSYATPVAAGVAAMVLDYMWAFKDDEKYKPHVAKLLTRRGMLSVFKQMVEEYPTHDYLVPWKLFNSRVSGDMDEDEEEERICIEEESEILETPEGKGPGMGIVEAPEEQDPGMGIVEKIVGILRLL</sequence>
<dbReference type="Pfam" id="PF00082">
    <property type="entry name" value="Peptidase_S8"/>
    <property type="match status" value="1"/>
</dbReference>
<dbReference type="CDD" id="cd00306">
    <property type="entry name" value="Peptidases_S8_S53"/>
    <property type="match status" value="1"/>
</dbReference>
<organism evidence="6 7">
    <name type="scientific">Stachybotrys elegans</name>
    <dbReference type="NCBI Taxonomy" id="80388"/>
    <lineage>
        <taxon>Eukaryota</taxon>
        <taxon>Fungi</taxon>
        <taxon>Dikarya</taxon>
        <taxon>Ascomycota</taxon>
        <taxon>Pezizomycotina</taxon>
        <taxon>Sordariomycetes</taxon>
        <taxon>Hypocreomycetidae</taxon>
        <taxon>Hypocreales</taxon>
        <taxon>Stachybotryaceae</taxon>
        <taxon>Stachybotrys</taxon>
    </lineage>
</organism>
<keyword evidence="3" id="KW-0378">Hydrolase</keyword>
<dbReference type="EMBL" id="JAGPNK010000015">
    <property type="protein sequence ID" value="KAH7308638.1"/>
    <property type="molecule type" value="Genomic_DNA"/>
</dbReference>
<evidence type="ECO:0000259" key="5">
    <source>
        <dbReference type="Pfam" id="PF00082"/>
    </source>
</evidence>
<evidence type="ECO:0000313" key="6">
    <source>
        <dbReference type="EMBL" id="KAH7308638.1"/>
    </source>
</evidence>
<dbReference type="InterPro" id="IPR036852">
    <property type="entry name" value="Peptidase_S8/S53_dom_sf"/>
</dbReference>
<dbReference type="InterPro" id="IPR000209">
    <property type="entry name" value="Peptidase_S8/S53_dom"/>
</dbReference>
<comment type="similarity">
    <text evidence="1">Belongs to the peptidase S8 family.</text>
</comment>
<evidence type="ECO:0000313" key="7">
    <source>
        <dbReference type="Proteomes" id="UP000813444"/>
    </source>
</evidence>
<keyword evidence="4" id="KW-0720">Serine protease</keyword>
<keyword evidence="2" id="KW-0645">Protease</keyword>
<dbReference type="SUPFAM" id="SSF52743">
    <property type="entry name" value="Subtilisin-like"/>
    <property type="match status" value="1"/>
</dbReference>
<dbReference type="OrthoDB" id="206201at2759"/>
<dbReference type="PANTHER" id="PTHR43399:SF4">
    <property type="entry name" value="CELL WALL-ASSOCIATED PROTEASE"/>
    <property type="match status" value="1"/>
</dbReference>
<dbReference type="Proteomes" id="UP000813444">
    <property type="component" value="Unassembled WGS sequence"/>
</dbReference>
<keyword evidence="7" id="KW-1185">Reference proteome</keyword>
<gene>
    <name evidence="6" type="ORF">B0I35DRAFT_483166</name>
</gene>